<organism evidence="2 3">
    <name type="scientific">Niveispirillum cyanobacteriorum</name>
    <dbReference type="NCBI Taxonomy" id="1612173"/>
    <lineage>
        <taxon>Bacteria</taxon>
        <taxon>Pseudomonadati</taxon>
        <taxon>Pseudomonadota</taxon>
        <taxon>Alphaproteobacteria</taxon>
        <taxon>Rhodospirillales</taxon>
        <taxon>Azospirillaceae</taxon>
        <taxon>Niveispirillum</taxon>
    </lineage>
</organism>
<accession>A0A2K9NJ80</accession>
<dbReference type="Proteomes" id="UP000234752">
    <property type="component" value="Plasmid unnamed1"/>
</dbReference>
<dbReference type="SUPFAM" id="SSF48452">
    <property type="entry name" value="TPR-like"/>
    <property type="match status" value="1"/>
</dbReference>
<dbReference type="PROSITE" id="PS50005">
    <property type="entry name" value="TPR"/>
    <property type="match status" value="3"/>
</dbReference>
<reference evidence="2 3" key="1">
    <citation type="submission" date="2017-12" db="EMBL/GenBank/DDBJ databases">
        <title>Genomes of bacteria within cyanobacterial aggregates.</title>
        <authorList>
            <person name="Cai H."/>
        </authorList>
    </citation>
    <scope>NUCLEOTIDE SEQUENCE [LARGE SCALE GENOMIC DNA]</scope>
    <source>
        <strain evidence="2 3">TH16</strain>
        <plasmid evidence="2 3">unnamed1</plasmid>
    </source>
</reference>
<dbReference type="KEGG" id="ncb:C0V82_22330"/>
<dbReference type="Pfam" id="PF13181">
    <property type="entry name" value="TPR_8"/>
    <property type="match status" value="1"/>
</dbReference>
<dbReference type="GO" id="GO:0006493">
    <property type="term" value="P:protein O-linked glycosylation"/>
    <property type="evidence" value="ECO:0007669"/>
    <property type="project" value="InterPro"/>
</dbReference>
<dbReference type="Pfam" id="PF13414">
    <property type="entry name" value="TPR_11"/>
    <property type="match status" value="1"/>
</dbReference>
<sequence length="634" mass="69804">MKTTSDQVLAGALADHRAGYPERAATVYRRLLADDPGNPDLLHLLGITERQGGRLTPAIDLFRQALKRAPQMVEARLNLANALVTQGDAAGARTQWHASLALDPAHGVVWHSLGASGAGHGGAGREGAIRCLRRAARLLPDKAEIHHDLGILLRQDDRIEEAIACQRQALALEPGFLSAWMSLGNALLEMGEVAAAAQALERAASLSPATPEIWFNLGNLHYRSADLVGALRCYRRSAQLGLAAARSRVVATLFDQAEDAAAEAALAEYLPLEGTDVSSILEYLYAILIRGGRAAQARFLFTRLETVPLAGRVYPVECRTALSALDLLEGDPNAAAARLEPVRSDNCWMFTVRSLAALERTRRQQGWRWQRPHNPDPARPRLCSTTLGNRGRFAHNVLEYVLLRLYAEKHGCVLETPNWVGGAYFDLDDPVPSGPLPPWPFARRVLNGSVMGTWGGEPVLDRDALSPLFLFEYPAAFRDRIRSWLQPRPQWRPWIDPPVDALRAVGRTVVAIHIRRGDFLQYGYPITETQTYVDWLRGLWPTLEKPVLYLASDDIPAVRAAFREFRPVTLNDAGPAWPGLEFLQDFHVLTQADIVGVSAASGFSQLAARLNACSRLLVEPDMTMGGIKPFQAWV</sequence>
<dbReference type="EMBL" id="CP025613">
    <property type="protein sequence ID" value="AUN33132.1"/>
    <property type="molecule type" value="Genomic_DNA"/>
</dbReference>
<geneLocation type="plasmid" evidence="2 3">
    <name>unnamed1</name>
</geneLocation>
<feature type="repeat" description="TPR" evidence="1">
    <location>
        <begin position="39"/>
        <end position="72"/>
    </location>
</feature>
<dbReference type="RefSeq" id="WP_102114652.1">
    <property type="nucleotide sequence ID" value="NZ_BMGN01000001.1"/>
</dbReference>
<dbReference type="Gene3D" id="3.40.50.11350">
    <property type="match status" value="1"/>
</dbReference>
<evidence type="ECO:0000313" key="2">
    <source>
        <dbReference type="EMBL" id="AUN33132.1"/>
    </source>
</evidence>
<dbReference type="GO" id="GO:0097363">
    <property type="term" value="F:protein O-acetylglucosaminyltransferase activity"/>
    <property type="evidence" value="ECO:0007669"/>
    <property type="project" value="TreeGrafter"/>
</dbReference>
<feature type="repeat" description="TPR" evidence="1">
    <location>
        <begin position="177"/>
        <end position="210"/>
    </location>
</feature>
<gene>
    <name evidence="2" type="ORF">C0V82_22330</name>
</gene>
<dbReference type="OrthoDB" id="9794601at2"/>
<evidence type="ECO:0000313" key="3">
    <source>
        <dbReference type="Proteomes" id="UP000234752"/>
    </source>
</evidence>
<proteinExistence type="predicted"/>
<dbReference type="InterPro" id="IPR019734">
    <property type="entry name" value="TPR_rpt"/>
</dbReference>
<feature type="repeat" description="TPR" evidence="1">
    <location>
        <begin position="143"/>
        <end position="176"/>
    </location>
</feature>
<dbReference type="PANTHER" id="PTHR44366">
    <property type="entry name" value="UDP-N-ACETYLGLUCOSAMINE--PEPTIDE N-ACETYLGLUCOSAMINYLTRANSFERASE 110 KDA SUBUNIT"/>
    <property type="match status" value="1"/>
</dbReference>
<dbReference type="PANTHER" id="PTHR44366:SF1">
    <property type="entry name" value="UDP-N-ACETYLGLUCOSAMINE--PEPTIDE N-ACETYLGLUCOSAMINYLTRANSFERASE 110 KDA SUBUNIT"/>
    <property type="match status" value="1"/>
</dbReference>
<protein>
    <submittedName>
        <fullName evidence="2">Uncharacterized protein</fullName>
    </submittedName>
</protein>
<dbReference type="AlphaFoldDB" id="A0A2K9NJ80"/>
<keyword evidence="3" id="KW-1185">Reference proteome</keyword>
<evidence type="ECO:0000256" key="1">
    <source>
        <dbReference type="PROSITE-ProRule" id="PRU00339"/>
    </source>
</evidence>
<dbReference type="InterPro" id="IPR037919">
    <property type="entry name" value="OGT"/>
</dbReference>
<dbReference type="InterPro" id="IPR011990">
    <property type="entry name" value="TPR-like_helical_dom_sf"/>
</dbReference>
<keyword evidence="1" id="KW-0802">TPR repeat</keyword>
<name>A0A2K9NJ80_9PROT</name>
<dbReference type="Gene3D" id="1.25.40.10">
    <property type="entry name" value="Tetratricopeptide repeat domain"/>
    <property type="match status" value="3"/>
</dbReference>
<keyword evidence="2" id="KW-0614">Plasmid</keyword>
<dbReference type="SMART" id="SM00028">
    <property type="entry name" value="TPR"/>
    <property type="match status" value="5"/>
</dbReference>
<dbReference type="Pfam" id="PF13432">
    <property type="entry name" value="TPR_16"/>
    <property type="match status" value="1"/>
</dbReference>